<accession>A0A409VH23</accession>
<feature type="chain" id="PRO_5019140721" description="Ricin B lectin domain-containing protein" evidence="1">
    <location>
        <begin position="24"/>
        <end position="315"/>
    </location>
</feature>
<dbReference type="EMBL" id="NHTK01006063">
    <property type="protein sequence ID" value="PPQ65558.1"/>
    <property type="molecule type" value="Genomic_DNA"/>
</dbReference>
<keyword evidence="4" id="KW-1185">Reference proteome</keyword>
<dbReference type="OrthoDB" id="6770063at2759"/>
<evidence type="ECO:0000313" key="3">
    <source>
        <dbReference type="EMBL" id="PPQ65558.1"/>
    </source>
</evidence>
<dbReference type="InterPro" id="IPR037176">
    <property type="entry name" value="Osmotin/thaumatin-like_sf"/>
</dbReference>
<dbReference type="Pfam" id="PF00652">
    <property type="entry name" value="Ricin_B_lectin"/>
    <property type="match status" value="1"/>
</dbReference>
<dbReference type="InterPro" id="IPR000772">
    <property type="entry name" value="Ricin_B_lectin"/>
</dbReference>
<reference evidence="3 4" key="1">
    <citation type="journal article" date="2018" name="Evol. Lett.">
        <title>Horizontal gene cluster transfer increased hallucinogenic mushroom diversity.</title>
        <authorList>
            <person name="Reynolds H.T."/>
            <person name="Vijayakumar V."/>
            <person name="Gluck-Thaler E."/>
            <person name="Korotkin H.B."/>
            <person name="Matheny P.B."/>
            <person name="Slot J.C."/>
        </authorList>
    </citation>
    <scope>NUCLEOTIDE SEQUENCE [LARGE SCALE GENOMIC DNA]</scope>
    <source>
        <strain evidence="3 4">2629</strain>
    </source>
</reference>
<name>A0A409VH23_9AGAR</name>
<protein>
    <recommendedName>
        <fullName evidence="2">Ricin B lectin domain-containing protein</fullName>
    </recommendedName>
</protein>
<dbReference type="InParanoid" id="A0A409VH23"/>
<dbReference type="SMART" id="SM00458">
    <property type="entry name" value="RICIN"/>
    <property type="match status" value="1"/>
</dbReference>
<dbReference type="CDD" id="cd00161">
    <property type="entry name" value="beta-trefoil_Ricin-like"/>
    <property type="match status" value="1"/>
</dbReference>
<comment type="caution">
    <text evidence="3">The sequence shown here is derived from an EMBL/GenBank/DDBJ whole genome shotgun (WGS) entry which is preliminary data.</text>
</comment>
<proteinExistence type="predicted"/>
<gene>
    <name evidence="3" type="ORF">CVT24_010821</name>
</gene>
<feature type="domain" description="Ricin B lectin" evidence="2">
    <location>
        <begin position="182"/>
        <end position="314"/>
    </location>
</feature>
<dbReference type="STRING" id="181874.A0A409VH23"/>
<dbReference type="SUPFAM" id="SSF50370">
    <property type="entry name" value="Ricin B-like lectins"/>
    <property type="match status" value="1"/>
</dbReference>
<evidence type="ECO:0000259" key="2">
    <source>
        <dbReference type="SMART" id="SM00458"/>
    </source>
</evidence>
<dbReference type="AlphaFoldDB" id="A0A409VH23"/>
<organism evidence="3 4">
    <name type="scientific">Panaeolus cyanescens</name>
    <dbReference type="NCBI Taxonomy" id="181874"/>
    <lineage>
        <taxon>Eukaryota</taxon>
        <taxon>Fungi</taxon>
        <taxon>Dikarya</taxon>
        <taxon>Basidiomycota</taxon>
        <taxon>Agaricomycotina</taxon>
        <taxon>Agaricomycetes</taxon>
        <taxon>Agaricomycetidae</taxon>
        <taxon>Agaricales</taxon>
        <taxon>Agaricineae</taxon>
        <taxon>Galeropsidaceae</taxon>
        <taxon>Panaeolus</taxon>
    </lineage>
</organism>
<dbReference type="SUPFAM" id="SSF49870">
    <property type="entry name" value="Osmotin, thaumatin-like protein"/>
    <property type="match status" value="1"/>
</dbReference>
<dbReference type="PROSITE" id="PS50231">
    <property type="entry name" value="RICIN_B_LECTIN"/>
    <property type="match status" value="1"/>
</dbReference>
<evidence type="ECO:0000313" key="4">
    <source>
        <dbReference type="Proteomes" id="UP000284842"/>
    </source>
</evidence>
<sequence>MRVSTPKFLQGLIPLFCVFGAEAVTFSDVQHITISNRCPTSIPLYINGKSSGRLSPGTAITKAFDKDWHGQIYTSLNGGLPSGKNATRAGFFGSSGYYYVLQDPDYFNVGVSITPRIRHKDGFCTVASCDTANCGTAFSSPPGSFPVLSHIPPALPLHSCHISKPKYTVTFCPSRAIPSGQDAVRLHPNGNTNKCLEVRGGVFTNGSPVQIYDCNKSAAQNWIIKHGDQTTVQVAGTNFCLDAGSDPKDLVGMKIWQCFKGLSAQSWSYTPDSLIRLSNTEQCLDLTGGKTNNANQVQTYRCNERNTNQLWTTSH</sequence>
<evidence type="ECO:0000256" key="1">
    <source>
        <dbReference type="SAM" id="SignalP"/>
    </source>
</evidence>
<dbReference type="InterPro" id="IPR035992">
    <property type="entry name" value="Ricin_B-like_lectins"/>
</dbReference>
<dbReference type="Gene3D" id="2.80.10.50">
    <property type="match status" value="2"/>
</dbReference>
<keyword evidence="1" id="KW-0732">Signal</keyword>
<dbReference type="Proteomes" id="UP000284842">
    <property type="component" value="Unassembled WGS sequence"/>
</dbReference>
<feature type="signal peptide" evidence="1">
    <location>
        <begin position="1"/>
        <end position="23"/>
    </location>
</feature>